<dbReference type="Proteomes" id="UP000265703">
    <property type="component" value="Unassembled WGS sequence"/>
</dbReference>
<evidence type="ECO:0000259" key="6">
    <source>
        <dbReference type="Pfam" id="PF03159"/>
    </source>
</evidence>
<dbReference type="CDD" id="cd18673">
    <property type="entry name" value="PIN_XRN1-2-like"/>
    <property type="match status" value="1"/>
</dbReference>
<dbReference type="PANTHER" id="PTHR12341:SF7">
    <property type="entry name" value="5'-3' EXORIBONUCLEASE 1"/>
    <property type="match status" value="1"/>
</dbReference>
<evidence type="ECO:0000256" key="2">
    <source>
        <dbReference type="ARBA" id="ARBA00022801"/>
    </source>
</evidence>
<dbReference type="InterPro" id="IPR004859">
    <property type="entry name" value="Xrn1_N"/>
</dbReference>
<dbReference type="PANTHER" id="PTHR12341">
    <property type="entry name" value="5'-&gt;3' EXORIBONUCLEASE"/>
    <property type="match status" value="1"/>
</dbReference>
<dbReference type="GO" id="GO:0005634">
    <property type="term" value="C:nucleus"/>
    <property type="evidence" value="ECO:0007669"/>
    <property type="project" value="TreeGrafter"/>
</dbReference>
<comment type="caution">
    <text evidence="8">The sequence shown here is derived from an EMBL/GenBank/DDBJ whole genome shotgun (WGS) entry which is preliminary data.</text>
</comment>
<dbReference type="InterPro" id="IPR027073">
    <property type="entry name" value="5_3_exoribonuclease"/>
</dbReference>
<evidence type="ECO:0000256" key="4">
    <source>
        <dbReference type="ARBA" id="ARBA00038299"/>
    </source>
</evidence>
<dbReference type="InterPro" id="IPR041412">
    <property type="entry name" value="Xrn1_helical"/>
</dbReference>
<reference evidence="8 9" key="1">
    <citation type="submission" date="2018-06" db="EMBL/GenBank/DDBJ databases">
        <title>Comparative genomics reveals the genomic features of Rhizophagus irregularis, R. cerebriforme, R. diaphanum and Gigaspora rosea, and their symbiotic lifestyle signature.</title>
        <authorList>
            <person name="Morin E."/>
            <person name="San Clemente H."/>
            <person name="Chen E.C.H."/>
            <person name="De La Providencia I."/>
            <person name="Hainaut M."/>
            <person name="Kuo A."/>
            <person name="Kohler A."/>
            <person name="Murat C."/>
            <person name="Tang N."/>
            <person name="Roy S."/>
            <person name="Loubradou J."/>
            <person name="Henrissat B."/>
            <person name="Grigoriev I.V."/>
            <person name="Corradi N."/>
            <person name="Roux C."/>
            <person name="Martin F.M."/>
        </authorList>
    </citation>
    <scope>NUCLEOTIDE SEQUENCE [LARGE SCALE GENOMIC DNA]</scope>
    <source>
        <strain evidence="8 9">DAOM 227022</strain>
    </source>
</reference>
<dbReference type="Gene3D" id="3.40.50.12390">
    <property type="match status" value="2"/>
</dbReference>
<feature type="domain" description="Xrn1 helical" evidence="7">
    <location>
        <begin position="269"/>
        <end position="339"/>
    </location>
</feature>
<organism evidence="8 9">
    <name type="scientific">Glomus cerebriforme</name>
    <dbReference type="NCBI Taxonomy" id="658196"/>
    <lineage>
        <taxon>Eukaryota</taxon>
        <taxon>Fungi</taxon>
        <taxon>Fungi incertae sedis</taxon>
        <taxon>Mucoromycota</taxon>
        <taxon>Glomeromycotina</taxon>
        <taxon>Glomeromycetes</taxon>
        <taxon>Glomerales</taxon>
        <taxon>Glomeraceae</taxon>
        <taxon>Glomus</taxon>
    </lineage>
</organism>
<protein>
    <submittedName>
        <fullName evidence="8">XRN 5'-3' exonuclease N-terminus-domain-containing protein</fullName>
    </submittedName>
</protein>
<evidence type="ECO:0000259" key="7">
    <source>
        <dbReference type="Pfam" id="PF17846"/>
    </source>
</evidence>
<accession>A0A397T3R9</accession>
<dbReference type="GO" id="GO:0000956">
    <property type="term" value="P:nuclear-transcribed mRNA catabolic process"/>
    <property type="evidence" value="ECO:0007669"/>
    <property type="project" value="TreeGrafter"/>
</dbReference>
<evidence type="ECO:0000256" key="1">
    <source>
        <dbReference type="ARBA" id="ARBA00022722"/>
    </source>
</evidence>
<proteinExistence type="inferred from homology"/>
<feature type="domain" description="Xrn1 helical" evidence="7">
    <location>
        <begin position="352"/>
        <end position="581"/>
    </location>
</feature>
<comment type="similarity">
    <text evidence="4">Belongs to the 5'-3' exonuclease family.</text>
</comment>
<evidence type="ECO:0000313" key="9">
    <source>
        <dbReference type="Proteomes" id="UP000265703"/>
    </source>
</evidence>
<dbReference type="STRING" id="658196.A0A397T3R9"/>
<feature type="compositionally biased region" description="Low complexity" evidence="5">
    <location>
        <begin position="109"/>
        <end position="123"/>
    </location>
</feature>
<keyword evidence="3 8" id="KW-0269">Exonuclease</keyword>
<dbReference type="GO" id="GO:0003723">
    <property type="term" value="F:RNA binding"/>
    <property type="evidence" value="ECO:0007669"/>
    <property type="project" value="TreeGrafter"/>
</dbReference>
<dbReference type="GO" id="GO:0004534">
    <property type="term" value="F:5'-3' RNA exonuclease activity"/>
    <property type="evidence" value="ECO:0007669"/>
    <property type="project" value="UniProtKB-ARBA"/>
</dbReference>
<dbReference type="Gene3D" id="1.25.40.1050">
    <property type="match status" value="1"/>
</dbReference>
<evidence type="ECO:0000256" key="3">
    <source>
        <dbReference type="ARBA" id="ARBA00022839"/>
    </source>
</evidence>
<dbReference type="Pfam" id="PF17846">
    <property type="entry name" value="XRN_M"/>
    <property type="match status" value="2"/>
</dbReference>
<dbReference type="EMBL" id="QKYT01000126">
    <property type="protein sequence ID" value="RIA92462.1"/>
    <property type="molecule type" value="Genomic_DNA"/>
</dbReference>
<evidence type="ECO:0000313" key="8">
    <source>
        <dbReference type="EMBL" id="RIA92462.1"/>
    </source>
</evidence>
<dbReference type="AlphaFoldDB" id="A0A397T3R9"/>
<feature type="region of interest" description="Disordered" evidence="5">
    <location>
        <begin position="104"/>
        <end position="133"/>
    </location>
</feature>
<dbReference type="OrthoDB" id="372487at2759"/>
<feature type="domain" description="Xrn1 N-terminal" evidence="6">
    <location>
        <begin position="1"/>
        <end position="237"/>
    </location>
</feature>
<keyword evidence="2" id="KW-0378">Hydrolase</keyword>
<name>A0A397T3R9_9GLOM</name>
<sequence>MGVPGFFKWLSLRYPHIIETVKKTPRSKTDFLYLDINALFHVAIRKKATSKKHQTPRRVLAKVFNEMDTAFNICEPQILVYIAMDGVAPRAKMNEQRSRRYLVQDNHISDQVPSDSNNVSSSESSDDNSKNGKGSGFFVPVDSVSISAGTSFMQSANEAIKYYIYQRLNGKKYRNLQIIFNDSNVAGEGEHKIFQFLNAQRKQPGYKRKFRHTVCGGDADFIMYALLTHEPNLRILRPGTNGKDVVLNINKLRKHIVHDMVVPQLTAEIDEENIIEDFVCIVNLLGNDFLPRITYLRETRVDLLFQAYQNYFNESRTYIIRKGGFINIERFLRFIKFLGEGMYMSNLSFASVGNINSEVAIRANDYVKTICWTLQYYSGDCPSWKFYYSHHKSPSIQDILNYVHAEDFDQTFKEDTPMRPFEQLMCIIPPVCNYLLPEPFRGLLTDPESPIIEYYPKNFNCSNSKAILPFVDEKVLSQAMAPQYSLLNSEDACRDRANGVVQIFAGRESPTYATIYSLCMAKDGKFVFPAKSDFFGQLFHDGQMRISVDSPINEWNKIYPNSVVNAKYKLPNVPKNSSFKDKKSLLLTNITHATQSSTNKYEELLNYQSSSSLCSNKNELKSKIISSIPEEQSNARFLTTQFKVANTEAQLQPRSTSVYLIPQHRNYGTVPNSITNTSRPQTLVDLLGLSESHRGNVIPQAKGQNRMLPTEFVADGRYVANRDQTNERSNNQGGQFNYFNNANYYRKY</sequence>
<gene>
    <name evidence="8" type="ORF">C1645_820715</name>
</gene>
<keyword evidence="1" id="KW-0540">Nuclease</keyword>
<keyword evidence="9" id="KW-1185">Reference proteome</keyword>
<dbReference type="Pfam" id="PF03159">
    <property type="entry name" value="XRN_N"/>
    <property type="match status" value="1"/>
</dbReference>
<evidence type="ECO:0000256" key="5">
    <source>
        <dbReference type="SAM" id="MobiDB-lite"/>
    </source>
</evidence>